<feature type="domain" description="ABC transmembrane type-1" evidence="12">
    <location>
        <begin position="62"/>
        <end position="317"/>
    </location>
</feature>
<accession>A0A162D0X1</accession>
<organism evidence="13 14">
    <name type="scientific">Alkalihalobacillus trypoxylicola</name>
    <dbReference type="NCBI Taxonomy" id="519424"/>
    <lineage>
        <taxon>Bacteria</taxon>
        <taxon>Bacillati</taxon>
        <taxon>Bacillota</taxon>
        <taxon>Bacilli</taxon>
        <taxon>Bacillales</taxon>
        <taxon>Bacillaceae</taxon>
        <taxon>Alkalihalobacillus</taxon>
    </lineage>
</organism>
<dbReference type="SUPFAM" id="SSF52540">
    <property type="entry name" value="P-loop containing nucleoside triphosphate hydrolases"/>
    <property type="match status" value="1"/>
</dbReference>
<dbReference type="EMBL" id="LTAO01000036">
    <property type="protein sequence ID" value="KYG27646.1"/>
    <property type="molecule type" value="Genomic_DNA"/>
</dbReference>
<dbReference type="PROSITE" id="PS50929">
    <property type="entry name" value="ABC_TM1F"/>
    <property type="match status" value="1"/>
</dbReference>
<dbReference type="InterPro" id="IPR003593">
    <property type="entry name" value="AAA+_ATPase"/>
</dbReference>
<dbReference type="InterPro" id="IPR036640">
    <property type="entry name" value="ABC1_TM_sf"/>
</dbReference>
<evidence type="ECO:0000313" key="13">
    <source>
        <dbReference type="EMBL" id="KYG27646.1"/>
    </source>
</evidence>
<feature type="transmembrane region" description="Helical" evidence="10">
    <location>
        <begin position="21"/>
        <end position="52"/>
    </location>
</feature>
<evidence type="ECO:0000256" key="3">
    <source>
        <dbReference type="ARBA" id="ARBA00022475"/>
    </source>
</evidence>
<evidence type="ECO:0000256" key="6">
    <source>
        <dbReference type="ARBA" id="ARBA00022807"/>
    </source>
</evidence>
<feature type="transmembrane region" description="Helical" evidence="10">
    <location>
        <begin position="153"/>
        <end position="173"/>
    </location>
</feature>
<keyword evidence="8 10" id="KW-1133">Transmembrane helix</keyword>
<dbReference type="InterPro" id="IPR017871">
    <property type="entry name" value="ABC_transporter-like_CS"/>
</dbReference>
<dbReference type="GO" id="GO:0005886">
    <property type="term" value="C:plasma membrane"/>
    <property type="evidence" value="ECO:0007669"/>
    <property type="project" value="UniProtKB-SubCell"/>
</dbReference>
<evidence type="ECO:0000256" key="7">
    <source>
        <dbReference type="ARBA" id="ARBA00022840"/>
    </source>
</evidence>
<comment type="subcellular location">
    <subcellularLocation>
        <location evidence="1">Cell membrane</location>
        <topology evidence="1">Multi-pass membrane protein</topology>
    </subcellularLocation>
</comment>
<dbReference type="AlphaFoldDB" id="A0A162D0X1"/>
<keyword evidence="6" id="KW-0645">Protease</keyword>
<evidence type="ECO:0000256" key="5">
    <source>
        <dbReference type="ARBA" id="ARBA00022741"/>
    </source>
</evidence>
<dbReference type="Proteomes" id="UP000075806">
    <property type="component" value="Unassembled WGS sequence"/>
</dbReference>
<dbReference type="PANTHER" id="PTHR24221:SF654">
    <property type="entry name" value="ATP-BINDING CASSETTE SUB-FAMILY B MEMBER 6"/>
    <property type="match status" value="1"/>
</dbReference>
<gene>
    <name evidence="13" type="ORF">AZF04_10665</name>
</gene>
<keyword evidence="7" id="KW-0067">ATP-binding</keyword>
<dbReference type="RefSeq" id="WP_061949776.1">
    <property type="nucleotide sequence ID" value="NZ_LTAO01000036.1"/>
</dbReference>
<dbReference type="FunFam" id="3.40.50.300:FF:000299">
    <property type="entry name" value="ABC transporter ATP-binding protein/permease"/>
    <property type="match status" value="1"/>
</dbReference>
<evidence type="ECO:0000256" key="9">
    <source>
        <dbReference type="ARBA" id="ARBA00023136"/>
    </source>
</evidence>
<evidence type="ECO:0000256" key="4">
    <source>
        <dbReference type="ARBA" id="ARBA00022692"/>
    </source>
</evidence>
<dbReference type="InterPro" id="IPR003439">
    <property type="entry name" value="ABC_transporter-like_ATP-bd"/>
</dbReference>
<dbReference type="PANTHER" id="PTHR24221">
    <property type="entry name" value="ATP-BINDING CASSETTE SUB-FAMILY B"/>
    <property type="match status" value="1"/>
</dbReference>
<dbReference type="GO" id="GO:0008234">
    <property type="term" value="F:cysteine-type peptidase activity"/>
    <property type="evidence" value="ECO:0007669"/>
    <property type="project" value="UniProtKB-KW"/>
</dbReference>
<dbReference type="SUPFAM" id="SSF90123">
    <property type="entry name" value="ABC transporter transmembrane region"/>
    <property type="match status" value="1"/>
</dbReference>
<evidence type="ECO:0000256" key="1">
    <source>
        <dbReference type="ARBA" id="ARBA00004651"/>
    </source>
</evidence>
<dbReference type="SMART" id="SM00382">
    <property type="entry name" value="AAA"/>
    <property type="match status" value="1"/>
</dbReference>
<keyword evidence="3" id="KW-1003">Cell membrane</keyword>
<keyword evidence="5" id="KW-0547">Nucleotide-binding</keyword>
<keyword evidence="6" id="KW-0788">Thiol protease</keyword>
<dbReference type="Gene3D" id="3.40.50.300">
    <property type="entry name" value="P-loop containing nucleotide triphosphate hydrolases"/>
    <property type="match status" value="1"/>
</dbReference>
<evidence type="ECO:0000256" key="10">
    <source>
        <dbReference type="SAM" id="Phobius"/>
    </source>
</evidence>
<sequence>MKDVLYFLKQIHGYAGKVLYLNLMASASIGLLEGFGIILLIPLISLTGLIVFDLEGTPLDGIQTLFHSIPASIGLPLVLLVFISIVVAQAIFNRQLLIRNTKIQFGFLRHIRVQTYEALLHAKWNFFVKNRKSDMINILTSEISKVSAGTYSFLQFLASFIFTFIQIGIAFWLSPSITFFVLLCGGILIFFNRKFLKRSFLLGKRNYTLGKEYLAGITEQINGIKDVKSNTLESSRVEWFKDITKEIEREQIDYTVIKSTSQLHYKIASAVLTALFIYVSLFMFQAQLPQLMLILIIFSRLWPSVMNIQGSLEQILTTLPSFKVVKDLQNECVQEQEFSRKGEQKPIQVMNSIECEDVFFQYGTNDYALKHINLKIIANQMTAIVGRSGAGKSTLIDILMGLHHPQKGTVKVDGTPLVKENVYALRKSISYVPQDPFLFNASIRDNLQLVIPNASEADIWEALEFSSAAGFVSKLPNGLDTMIGDRGIKLSGGERQRLVLARAILKKPSILLLDEATSALDTENESNIQEAIERLKGKMTIIVIAHRLSTIRHADQVIVLDEGRIVQMGGFEKLSSENKSTFQSLLLNQVQASL</sequence>
<feature type="domain" description="ABC transporter" evidence="11">
    <location>
        <begin position="353"/>
        <end position="587"/>
    </location>
</feature>
<evidence type="ECO:0000256" key="2">
    <source>
        <dbReference type="ARBA" id="ARBA00022448"/>
    </source>
</evidence>
<dbReference type="Gene3D" id="1.20.1560.10">
    <property type="entry name" value="ABC transporter type 1, transmembrane domain"/>
    <property type="match status" value="1"/>
</dbReference>
<dbReference type="Pfam" id="PF00664">
    <property type="entry name" value="ABC_membrane"/>
    <property type="match status" value="1"/>
</dbReference>
<evidence type="ECO:0000313" key="14">
    <source>
        <dbReference type="Proteomes" id="UP000075806"/>
    </source>
</evidence>
<dbReference type="OrthoDB" id="9770415at2"/>
<evidence type="ECO:0000259" key="12">
    <source>
        <dbReference type="PROSITE" id="PS50929"/>
    </source>
</evidence>
<feature type="transmembrane region" description="Helical" evidence="10">
    <location>
        <begin position="267"/>
        <end position="284"/>
    </location>
</feature>
<dbReference type="GO" id="GO:0005524">
    <property type="term" value="F:ATP binding"/>
    <property type="evidence" value="ECO:0007669"/>
    <property type="project" value="UniProtKB-KW"/>
</dbReference>
<dbReference type="InterPro" id="IPR011527">
    <property type="entry name" value="ABC1_TM_dom"/>
</dbReference>
<dbReference type="GO" id="GO:0016887">
    <property type="term" value="F:ATP hydrolysis activity"/>
    <property type="evidence" value="ECO:0007669"/>
    <property type="project" value="InterPro"/>
</dbReference>
<dbReference type="GO" id="GO:0034040">
    <property type="term" value="F:ATPase-coupled lipid transmembrane transporter activity"/>
    <property type="evidence" value="ECO:0007669"/>
    <property type="project" value="TreeGrafter"/>
</dbReference>
<protein>
    <submittedName>
        <fullName evidence="13">Multidrug ABC transporter</fullName>
    </submittedName>
</protein>
<reference evidence="13" key="1">
    <citation type="submission" date="2016-02" db="EMBL/GenBank/DDBJ databases">
        <title>Genome sequence of Bacillus trypoxylicola KCTC 13244(T).</title>
        <authorList>
            <person name="Jeong H."/>
            <person name="Park S.-H."/>
            <person name="Choi S.-K."/>
        </authorList>
    </citation>
    <scope>NUCLEOTIDE SEQUENCE [LARGE SCALE GENOMIC DNA]</scope>
    <source>
        <strain evidence="13">KCTC 13244</strain>
    </source>
</reference>
<keyword evidence="9 10" id="KW-0472">Membrane</keyword>
<feature type="transmembrane region" description="Helical" evidence="10">
    <location>
        <begin position="179"/>
        <end position="196"/>
    </location>
</feature>
<comment type="caution">
    <text evidence="13">The sequence shown here is derived from an EMBL/GenBank/DDBJ whole genome shotgun (WGS) entry which is preliminary data.</text>
</comment>
<dbReference type="InterPro" id="IPR027417">
    <property type="entry name" value="P-loop_NTPase"/>
</dbReference>
<feature type="transmembrane region" description="Helical" evidence="10">
    <location>
        <begin position="72"/>
        <end position="92"/>
    </location>
</feature>
<keyword evidence="14" id="KW-1185">Reference proteome</keyword>
<evidence type="ECO:0000256" key="8">
    <source>
        <dbReference type="ARBA" id="ARBA00022989"/>
    </source>
</evidence>
<keyword evidence="6" id="KW-0378">Hydrolase</keyword>
<dbReference type="PROSITE" id="PS50893">
    <property type="entry name" value="ABC_TRANSPORTER_2"/>
    <property type="match status" value="1"/>
</dbReference>
<keyword evidence="2" id="KW-0813">Transport</keyword>
<keyword evidence="4 10" id="KW-0812">Transmembrane</keyword>
<dbReference type="Pfam" id="PF00005">
    <property type="entry name" value="ABC_tran"/>
    <property type="match status" value="1"/>
</dbReference>
<dbReference type="InterPro" id="IPR039421">
    <property type="entry name" value="Type_1_exporter"/>
</dbReference>
<dbReference type="PROSITE" id="PS00211">
    <property type="entry name" value="ABC_TRANSPORTER_1"/>
    <property type="match status" value="1"/>
</dbReference>
<dbReference type="STRING" id="519424.AZF04_10665"/>
<evidence type="ECO:0000259" key="11">
    <source>
        <dbReference type="PROSITE" id="PS50893"/>
    </source>
</evidence>
<proteinExistence type="predicted"/>
<name>A0A162D0X1_9BACI</name>
<dbReference type="GO" id="GO:0140359">
    <property type="term" value="F:ABC-type transporter activity"/>
    <property type="evidence" value="ECO:0007669"/>
    <property type="project" value="InterPro"/>
</dbReference>